<comment type="caution">
    <text evidence="2">The sequence shown here is derived from an EMBL/GenBank/DDBJ whole genome shotgun (WGS) entry which is preliminary data.</text>
</comment>
<feature type="transmembrane region" description="Helical" evidence="1">
    <location>
        <begin position="36"/>
        <end position="56"/>
    </location>
</feature>
<evidence type="ECO:0000313" key="2">
    <source>
        <dbReference type="EMBL" id="MBE1530756.1"/>
    </source>
</evidence>
<keyword evidence="1" id="KW-0812">Transmembrane</keyword>
<evidence type="ECO:0008006" key="4">
    <source>
        <dbReference type="Google" id="ProtNLM"/>
    </source>
</evidence>
<name>A0ABR9JJM6_9ACTN</name>
<reference evidence="2 3" key="1">
    <citation type="submission" date="2020-10" db="EMBL/GenBank/DDBJ databases">
        <title>Sequencing the genomes of 1000 actinobacteria strains.</title>
        <authorList>
            <person name="Klenk H.-P."/>
        </authorList>
    </citation>
    <scope>NUCLEOTIDE SEQUENCE [LARGE SCALE GENOMIC DNA]</scope>
    <source>
        <strain evidence="2 3">DSM 46744</strain>
    </source>
</reference>
<feature type="transmembrane region" description="Helical" evidence="1">
    <location>
        <begin position="76"/>
        <end position="97"/>
    </location>
</feature>
<evidence type="ECO:0000256" key="1">
    <source>
        <dbReference type="SAM" id="Phobius"/>
    </source>
</evidence>
<sequence length="219" mass="23653">MADATYVIVRRDGEDLTRLDPDPLRIVEPPVGSRRLAGMLVVAMLLTVGVVLYVTWAVSRVVHSETSPGSESELGVALSLAGIFPAVAATAGAWFRYLREAVGRAGRADLVAAYGVLCATEPSPRLGTVRRSTYDSNETSRAYRCAVTVRLEDGTTLRAHENRRLPARTADRAPTRYTPLQVPRFGDTVTVFTGPEAGGITVVQANQSWSALRKATGRR</sequence>
<proteinExistence type="predicted"/>
<keyword evidence="1" id="KW-0472">Membrane</keyword>
<organism evidence="2 3">
    <name type="scientific">Actinomadura algeriensis</name>
    <dbReference type="NCBI Taxonomy" id="1679523"/>
    <lineage>
        <taxon>Bacteria</taxon>
        <taxon>Bacillati</taxon>
        <taxon>Actinomycetota</taxon>
        <taxon>Actinomycetes</taxon>
        <taxon>Streptosporangiales</taxon>
        <taxon>Thermomonosporaceae</taxon>
        <taxon>Actinomadura</taxon>
    </lineage>
</organism>
<accession>A0ABR9JJM6</accession>
<keyword evidence="3" id="KW-1185">Reference proteome</keyword>
<protein>
    <recommendedName>
        <fullName evidence="4">DUF3592 domain-containing protein</fullName>
    </recommendedName>
</protein>
<dbReference type="EMBL" id="JADBDZ010000001">
    <property type="protein sequence ID" value="MBE1530756.1"/>
    <property type="molecule type" value="Genomic_DNA"/>
</dbReference>
<keyword evidence="1" id="KW-1133">Transmembrane helix</keyword>
<evidence type="ECO:0000313" key="3">
    <source>
        <dbReference type="Proteomes" id="UP000627838"/>
    </source>
</evidence>
<dbReference type="RefSeq" id="WP_192757726.1">
    <property type="nucleotide sequence ID" value="NZ_JADBDZ010000001.1"/>
</dbReference>
<gene>
    <name evidence="2" type="ORF">H4W34_000589</name>
</gene>
<dbReference type="Proteomes" id="UP000627838">
    <property type="component" value="Unassembled WGS sequence"/>
</dbReference>